<evidence type="ECO:0000256" key="2">
    <source>
        <dbReference type="ARBA" id="ARBA00022475"/>
    </source>
</evidence>
<evidence type="ECO:0000256" key="5">
    <source>
        <dbReference type="ARBA" id="ARBA00023136"/>
    </source>
</evidence>
<dbReference type="PANTHER" id="PTHR30086:SF20">
    <property type="entry name" value="ARGININE EXPORTER PROTEIN ARGO-RELATED"/>
    <property type="match status" value="1"/>
</dbReference>
<dbReference type="EMBL" id="SIUB01000001">
    <property type="protein sequence ID" value="TBN54691.1"/>
    <property type="molecule type" value="Genomic_DNA"/>
</dbReference>
<evidence type="ECO:0000313" key="8">
    <source>
        <dbReference type="EMBL" id="TBN54691.1"/>
    </source>
</evidence>
<dbReference type="GO" id="GO:0005886">
    <property type="term" value="C:plasma membrane"/>
    <property type="evidence" value="ECO:0007669"/>
    <property type="project" value="UniProtKB-SubCell"/>
</dbReference>
<reference evidence="8 9" key="1">
    <citation type="submission" date="2019-02" db="EMBL/GenBank/DDBJ databases">
        <title>Hansschlegelia quercus sp. nov., a novel methylotrophic bacterium from buds of oak (Quercus robur L.).</title>
        <authorList>
            <person name="Agafonova N.V."/>
            <person name="Kaparullina E.N."/>
            <person name="Grouzdev D.S."/>
            <person name="Doronina N.V."/>
        </authorList>
    </citation>
    <scope>NUCLEOTIDE SEQUENCE [LARGE SCALE GENOMIC DNA]</scope>
    <source>
        <strain evidence="8 9">Dub</strain>
    </source>
</reference>
<organism evidence="8 9">
    <name type="scientific">Hansschlegelia quercus</name>
    <dbReference type="NCBI Taxonomy" id="2528245"/>
    <lineage>
        <taxon>Bacteria</taxon>
        <taxon>Pseudomonadati</taxon>
        <taxon>Pseudomonadota</taxon>
        <taxon>Alphaproteobacteria</taxon>
        <taxon>Hyphomicrobiales</taxon>
        <taxon>Methylopilaceae</taxon>
        <taxon>Hansschlegelia</taxon>
    </lineage>
</organism>
<feature type="transmembrane region" description="Helical" evidence="7">
    <location>
        <begin position="245"/>
        <end position="266"/>
    </location>
</feature>
<accession>A0A4Q9GMK8</accession>
<name>A0A4Q9GMK8_9HYPH</name>
<comment type="caution">
    <text evidence="8">The sequence shown here is derived from an EMBL/GenBank/DDBJ whole genome shotgun (WGS) entry which is preliminary data.</text>
</comment>
<dbReference type="PANTHER" id="PTHR30086">
    <property type="entry name" value="ARGININE EXPORTER PROTEIN ARGO"/>
    <property type="match status" value="1"/>
</dbReference>
<gene>
    <name evidence="8" type="ORF">EYR15_00515</name>
</gene>
<dbReference type="AlphaFoldDB" id="A0A4Q9GMK8"/>
<dbReference type="Pfam" id="PF01810">
    <property type="entry name" value="LysE"/>
    <property type="match status" value="1"/>
</dbReference>
<protein>
    <recommendedName>
        <fullName evidence="10">LysE family translocator</fullName>
    </recommendedName>
</protein>
<evidence type="ECO:0000256" key="3">
    <source>
        <dbReference type="ARBA" id="ARBA00022692"/>
    </source>
</evidence>
<dbReference type="InterPro" id="IPR001123">
    <property type="entry name" value="LeuE-type"/>
</dbReference>
<keyword evidence="5 7" id="KW-0472">Membrane</keyword>
<feature type="compositionally biased region" description="Basic and acidic residues" evidence="6">
    <location>
        <begin position="1"/>
        <end position="11"/>
    </location>
</feature>
<dbReference type="Proteomes" id="UP000291613">
    <property type="component" value="Unassembled WGS sequence"/>
</dbReference>
<keyword evidence="4 7" id="KW-1133">Transmembrane helix</keyword>
<evidence type="ECO:0000256" key="7">
    <source>
        <dbReference type="SAM" id="Phobius"/>
    </source>
</evidence>
<keyword evidence="9" id="KW-1185">Reference proteome</keyword>
<evidence type="ECO:0000256" key="1">
    <source>
        <dbReference type="ARBA" id="ARBA00004651"/>
    </source>
</evidence>
<proteinExistence type="predicted"/>
<feature type="transmembrane region" description="Helical" evidence="7">
    <location>
        <begin position="132"/>
        <end position="150"/>
    </location>
</feature>
<evidence type="ECO:0000313" key="9">
    <source>
        <dbReference type="Proteomes" id="UP000291613"/>
    </source>
</evidence>
<feature type="transmembrane region" description="Helical" evidence="7">
    <location>
        <begin position="98"/>
        <end position="125"/>
    </location>
</feature>
<feature type="compositionally biased region" description="Basic residues" evidence="6">
    <location>
        <begin position="12"/>
        <end position="37"/>
    </location>
</feature>
<comment type="subcellular location">
    <subcellularLocation>
        <location evidence="1">Cell membrane</location>
        <topology evidence="1">Multi-pass membrane protein</topology>
    </subcellularLocation>
</comment>
<evidence type="ECO:0000256" key="6">
    <source>
        <dbReference type="SAM" id="MobiDB-lite"/>
    </source>
</evidence>
<keyword evidence="2" id="KW-1003">Cell membrane</keyword>
<feature type="compositionally biased region" description="Polar residues" evidence="6">
    <location>
        <begin position="38"/>
        <end position="47"/>
    </location>
</feature>
<sequence length="268" mass="27977">MACRHDSARARRDARRRTRLSRHRRTGPLHRHPRKLSRQSTPASQARRTLLRKEHLRVLDVSLVATGILIGIGVNAPVGPTNVMCIHRAIRNGPTSAMAAGGGAFVADVLFAGLAAFGVTAIATFVEGHLPVIKVIGGAVMVAFGVKLLYAPSSVSRAPENDTTLSLVRAALTSFALTVTNPAVLLGFFAIFGGLAGIGENPGDYGAAALLTVGVAIGSAAWWAALSIGASRLREKIAESWLGRINTISGSGLTLFGFAILIAVALGF</sequence>
<dbReference type="OrthoDB" id="7874789at2"/>
<feature type="region of interest" description="Disordered" evidence="6">
    <location>
        <begin position="1"/>
        <end position="47"/>
    </location>
</feature>
<feature type="transmembrane region" description="Helical" evidence="7">
    <location>
        <begin position="170"/>
        <end position="198"/>
    </location>
</feature>
<evidence type="ECO:0008006" key="10">
    <source>
        <dbReference type="Google" id="ProtNLM"/>
    </source>
</evidence>
<evidence type="ECO:0000256" key="4">
    <source>
        <dbReference type="ARBA" id="ARBA00022989"/>
    </source>
</evidence>
<feature type="transmembrane region" description="Helical" evidence="7">
    <location>
        <begin position="205"/>
        <end position="225"/>
    </location>
</feature>
<keyword evidence="3 7" id="KW-0812">Transmembrane</keyword>
<dbReference type="GO" id="GO:0015171">
    <property type="term" value="F:amino acid transmembrane transporter activity"/>
    <property type="evidence" value="ECO:0007669"/>
    <property type="project" value="TreeGrafter"/>
</dbReference>